<feature type="chain" id="PRO_5018229707" evidence="3">
    <location>
        <begin position="18"/>
        <end position="549"/>
    </location>
</feature>
<proteinExistence type="predicted"/>
<keyword evidence="2" id="KW-1133">Transmembrane helix</keyword>
<feature type="region of interest" description="Disordered" evidence="1">
    <location>
        <begin position="46"/>
        <end position="87"/>
    </location>
</feature>
<feature type="signal peptide" evidence="3">
    <location>
        <begin position="1"/>
        <end position="17"/>
    </location>
</feature>
<name>A0A3P3ZA09_LEIBR</name>
<dbReference type="EMBL" id="LS997626">
    <property type="protein sequence ID" value="SYZ67031.1"/>
    <property type="molecule type" value="Genomic_DNA"/>
</dbReference>
<feature type="transmembrane region" description="Helical" evidence="2">
    <location>
        <begin position="528"/>
        <end position="546"/>
    </location>
</feature>
<feature type="transmembrane region" description="Helical" evidence="2">
    <location>
        <begin position="249"/>
        <end position="270"/>
    </location>
</feature>
<keyword evidence="2" id="KW-0812">Transmembrane</keyword>
<keyword evidence="2" id="KW-0472">Membrane</keyword>
<feature type="region of interest" description="Disordered" evidence="1">
    <location>
        <begin position="207"/>
        <end position="244"/>
    </location>
</feature>
<reference evidence="4 5" key="1">
    <citation type="submission" date="2018-09" db="EMBL/GenBank/DDBJ databases">
        <authorList>
            <person name="Peiro R."/>
            <person name="Begona"/>
            <person name="Cbmso G."/>
            <person name="Lopez M."/>
            <person name="Gonzalez S."/>
        </authorList>
    </citation>
    <scope>NUCLEOTIDE SEQUENCE [LARGE SCALE GENOMIC DNA]</scope>
</reference>
<evidence type="ECO:0000313" key="4">
    <source>
        <dbReference type="EMBL" id="SYZ67031.1"/>
    </source>
</evidence>
<protein>
    <submittedName>
        <fullName evidence="4">Hypothetical_protein</fullName>
    </submittedName>
</protein>
<evidence type="ECO:0000256" key="3">
    <source>
        <dbReference type="SAM" id="SignalP"/>
    </source>
</evidence>
<dbReference type="Proteomes" id="UP000319462">
    <property type="component" value="Chromosome 27"/>
</dbReference>
<gene>
    <name evidence="4" type="ORF">LBRM2904_27.0990</name>
</gene>
<evidence type="ECO:0000256" key="2">
    <source>
        <dbReference type="SAM" id="Phobius"/>
    </source>
</evidence>
<evidence type="ECO:0000256" key="1">
    <source>
        <dbReference type="SAM" id="MobiDB-lite"/>
    </source>
</evidence>
<dbReference type="AlphaFoldDB" id="A0A3P3ZA09"/>
<feature type="compositionally biased region" description="Basic and acidic residues" evidence="1">
    <location>
        <begin position="50"/>
        <end position="60"/>
    </location>
</feature>
<evidence type="ECO:0000313" key="5">
    <source>
        <dbReference type="Proteomes" id="UP000319462"/>
    </source>
</evidence>
<keyword evidence="3" id="KW-0732">Signal</keyword>
<feature type="transmembrane region" description="Helical" evidence="2">
    <location>
        <begin position="276"/>
        <end position="296"/>
    </location>
</feature>
<feature type="compositionally biased region" description="Polar residues" evidence="1">
    <location>
        <begin position="210"/>
        <end position="223"/>
    </location>
</feature>
<sequence length="549" mass="59945">MISRVAALRFLPLCVDPLFVFTRSLGGGHNGTGLFGYLSGRSTRGYSRSLTRDKRKEKQNGESGKASECLKTETRSEQTSSVPPPPHRRVCVCRQPCSVGLLSLSLSFPFYRFTWFHNPHIHRRLASVAMQTGGAGDLPALPAAGGALTDDVQIPRQANAIGTSSEGMTTTSFRAPLPFDRCTISSQQRRGGNLVLFVKSNENESEVASRGTTLGSQQQQYSNGGCADGNIESSSEEGDQSVSKDQERLLSAVVSASAGAIGSVGSITTSAARKPLVIAALVLLYFILLDIVLLSGNERLSRVLRRMRAADDDALILLSTSLVRQMSEAKREVRDAVTERGRNMKVEELAMARQKVEALERACNRSVSRLHAKLMFPGSIDDLFFLIEEHSTYDERLRDLAAHELLWTTTVMTEQVVQVSGGGAEESRSRAPGTTRPAMHLWAEDGDELPSVEKENVDAESNSLRNVRLHRVRGNKAPGMSARRSYAQRRYTGARGTAALRWQSGHTNRFTFAVHGAKKVLGGLLIVLRNKCVAFVLICVLLSSVLRMG</sequence>
<organism evidence="4 5">
    <name type="scientific">Leishmania braziliensis MHOM/BR/75/M2904</name>
    <dbReference type="NCBI Taxonomy" id="420245"/>
    <lineage>
        <taxon>Eukaryota</taxon>
        <taxon>Discoba</taxon>
        <taxon>Euglenozoa</taxon>
        <taxon>Kinetoplastea</taxon>
        <taxon>Metakinetoplastina</taxon>
        <taxon>Trypanosomatida</taxon>
        <taxon>Trypanosomatidae</taxon>
        <taxon>Leishmaniinae</taxon>
        <taxon>Leishmania</taxon>
        <taxon>Leishmania braziliensis species complex</taxon>
    </lineage>
</organism>
<accession>A0A3P3ZA09</accession>